<dbReference type="InterPro" id="IPR035965">
    <property type="entry name" value="PAS-like_dom_sf"/>
</dbReference>
<dbReference type="Gene3D" id="3.30.450.20">
    <property type="entry name" value="PAS domain"/>
    <property type="match status" value="2"/>
</dbReference>
<comment type="caution">
    <text evidence="7">The sequence shown here is derived from an EMBL/GenBank/DDBJ whole genome shotgun (WGS) entry which is preliminary data.</text>
</comment>
<dbReference type="InterPro" id="IPR004090">
    <property type="entry name" value="Chemotax_Me-accpt_rcpt"/>
</dbReference>
<keyword evidence="2" id="KW-0807">Transducer</keyword>
<evidence type="ECO:0000259" key="4">
    <source>
        <dbReference type="PROSITE" id="PS50112"/>
    </source>
</evidence>
<feature type="domain" description="PAC" evidence="5">
    <location>
        <begin position="85"/>
        <end position="137"/>
    </location>
</feature>
<name>A0ABW1SCB0_9PROT</name>
<dbReference type="InterPro" id="IPR000700">
    <property type="entry name" value="PAS-assoc_C"/>
</dbReference>
<dbReference type="PANTHER" id="PTHR24422:SF10">
    <property type="entry name" value="CHEMOTAXIS PROTEIN METHYLTRANSFERASE 2"/>
    <property type="match status" value="1"/>
</dbReference>
<dbReference type="RefSeq" id="WP_377379778.1">
    <property type="nucleotide sequence ID" value="NZ_JBHSSW010000017.1"/>
</dbReference>
<dbReference type="InterPro" id="IPR013655">
    <property type="entry name" value="PAS_fold_3"/>
</dbReference>
<dbReference type="PROSITE" id="PS50113">
    <property type="entry name" value="PAC"/>
    <property type="match status" value="2"/>
</dbReference>
<dbReference type="SMART" id="SM00086">
    <property type="entry name" value="PAC"/>
    <property type="match status" value="2"/>
</dbReference>
<dbReference type="InterPro" id="IPR000727">
    <property type="entry name" value="T_SNARE_dom"/>
</dbReference>
<dbReference type="PROSITE" id="PS50112">
    <property type="entry name" value="PAS"/>
    <property type="match status" value="1"/>
</dbReference>
<dbReference type="EMBL" id="JBHSSW010000017">
    <property type="protein sequence ID" value="MFC6199044.1"/>
    <property type="molecule type" value="Genomic_DNA"/>
</dbReference>
<sequence length="492" mass="53558">MFGKSKNNNTVTDAGRMEALDRSQAIIEFHPDGTIRNANQNFLDTVGYSLEEIRGKHHSIFVAPNERNSDAYKAFWAELRAGQFKSAEFRRFGKDGREVWIQASYNPIKNEAGDVIAVMKIASDTTQAKLASAENAGQIDALYRSQAVIHFTPNGRILDANENFLETTGYSLDEIQGRHHSMFVAKEEKGPEYDAFWKALQNGEYQAAQYRRIGKNGREFYINATYNPIFDMDGKVFKVVKFATDETGRMKRNETMKAIDADIARIQTAITKVVAEAEKSAEASKNTNSSVEQVATGSVQLAASVAEISEQISKAGTISSDAVTRAHVASTNIESLSQAAEQITNIVNLISSIAEQTNLLALNATIEAARAGEAGKGFAVVASEVKQLATQSARATEEITSQIQAILSAVTDSKTAISEIEYVVNEVNKISTSVAGAVEEQSAVTQDISRSMRNASQMVAEVSSGFDRIAKSTDDVRQSTEKMKILSSSIAS</sequence>
<dbReference type="SMART" id="SM00091">
    <property type="entry name" value="PAS"/>
    <property type="match status" value="2"/>
</dbReference>
<dbReference type="InterPro" id="IPR050903">
    <property type="entry name" value="Bact_Chemotaxis_MeTrfase"/>
</dbReference>
<evidence type="ECO:0000313" key="8">
    <source>
        <dbReference type="Proteomes" id="UP001596303"/>
    </source>
</evidence>
<protein>
    <submittedName>
        <fullName evidence="7">PAS domain S-box protein</fullName>
    </submittedName>
</protein>
<keyword evidence="8" id="KW-1185">Reference proteome</keyword>
<dbReference type="PROSITE" id="PS50111">
    <property type="entry name" value="CHEMOTAXIS_TRANSDUC_2"/>
    <property type="match status" value="1"/>
</dbReference>
<dbReference type="InterPro" id="IPR001610">
    <property type="entry name" value="PAC"/>
</dbReference>
<dbReference type="PRINTS" id="PR00260">
    <property type="entry name" value="CHEMTRNSDUCR"/>
</dbReference>
<evidence type="ECO:0000259" key="3">
    <source>
        <dbReference type="PROSITE" id="PS50111"/>
    </source>
</evidence>
<dbReference type="InterPro" id="IPR000014">
    <property type="entry name" value="PAS"/>
</dbReference>
<feature type="domain" description="T-SNARE coiled-coil homology" evidence="6">
    <location>
        <begin position="407"/>
        <end position="469"/>
    </location>
</feature>
<comment type="similarity">
    <text evidence="1">Belongs to the methyl-accepting chemotaxis (MCP) protein family.</text>
</comment>
<evidence type="ECO:0000256" key="1">
    <source>
        <dbReference type="ARBA" id="ARBA00029447"/>
    </source>
</evidence>
<dbReference type="PANTHER" id="PTHR24422">
    <property type="entry name" value="CHEMOTAXIS PROTEIN METHYLTRANSFERASE"/>
    <property type="match status" value="1"/>
</dbReference>
<dbReference type="SUPFAM" id="SSF58104">
    <property type="entry name" value="Methyl-accepting chemotaxis protein (MCP) signaling domain"/>
    <property type="match status" value="1"/>
</dbReference>
<dbReference type="SMART" id="SM00283">
    <property type="entry name" value="MA"/>
    <property type="match status" value="1"/>
</dbReference>
<dbReference type="Gene3D" id="1.10.287.950">
    <property type="entry name" value="Methyl-accepting chemotaxis protein"/>
    <property type="match status" value="1"/>
</dbReference>
<feature type="domain" description="PAS" evidence="4">
    <location>
        <begin position="154"/>
        <end position="203"/>
    </location>
</feature>
<reference evidence="8" key="1">
    <citation type="journal article" date="2019" name="Int. J. Syst. Evol. Microbiol.">
        <title>The Global Catalogue of Microorganisms (GCM) 10K type strain sequencing project: providing services to taxonomists for standard genome sequencing and annotation.</title>
        <authorList>
            <consortium name="The Broad Institute Genomics Platform"/>
            <consortium name="The Broad Institute Genome Sequencing Center for Infectious Disease"/>
            <person name="Wu L."/>
            <person name="Ma J."/>
        </authorList>
    </citation>
    <scope>NUCLEOTIDE SEQUENCE [LARGE SCALE GENOMIC DNA]</scope>
    <source>
        <strain evidence="8">CGMCC-1.15741</strain>
    </source>
</reference>
<dbReference type="PROSITE" id="PS50192">
    <property type="entry name" value="T_SNARE"/>
    <property type="match status" value="1"/>
</dbReference>
<dbReference type="InterPro" id="IPR004089">
    <property type="entry name" value="MCPsignal_dom"/>
</dbReference>
<dbReference type="Pfam" id="PF08447">
    <property type="entry name" value="PAS_3"/>
    <property type="match status" value="2"/>
</dbReference>
<evidence type="ECO:0000259" key="5">
    <source>
        <dbReference type="PROSITE" id="PS50113"/>
    </source>
</evidence>
<dbReference type="Pfam" id="PF00015">
    <property type="entry name" value="MCPsignal"/>
    <property type="match status" value="1"/>
</dbReference>
<accession>A0ABW1SCB0</accession>
<dbReference type="CDD" id="cd00130">
    <property type="entry name" value="PAS"/>
    <property type="match status" value="2"/>
</dbReference>
<proteinExistence type="inferred from homology"/>
<dbReference type="Proteomes" id="UP001596303">
    <property type="component" value="Unassembled WGS sequence"/>
</dbReference>
<feature type="domain" description="Methyl-accepting transducer" evidence="3">
    <location>
        <begin position="255"/>
        <end position="484"/>
    </location>
</feature>
<evidence type="ECO:0000259" key="6">
    <source>
        <dbReference type="PROSITE" id="PS50192"/>
    </source>
</evidence>
<gene>
    <name evidence="7" type="ORF">ACFQDM_13195</name>
</gene>
<evidence type="ECO:0000313" key="7">
    <source>
        <dbReference type="EMBL" id="MFC6199044.1"/>
    </source>
</evidence>
<feature type="domain" description="PAC" evidence="5">
    <location>
        <begin position="206"/>
        <end position="258"/>
    </location>
</feature>
<dbReference type="NCBIfam" id="TIGR00229">
    <property type="entry name" value="sensory_box"/>
    <property type="match status" value="2"/>
</dbReference>
<evidence type="ECO:0000256" key="2">
    <source>
        <dbReference type="PROSITE-ProRule" id="PRU00284"/>
    </source>
</evidence>
<dbReference type="SUPFAM" id="SSF55785">
    <property type="entry name" value="PYP-like sensor domain (PAS domain)"/>
    <property type="match status" value="2"/>
</dbReference>
<organism evidence="7 8">
    <name type="scientific">Ponticaulis profundi</name>
    <dbReference type="NCBI Taxonomy" id="2665222"/>
    <lineage>
        <taxon>Bacteria</taxon>
        <taxon>Pseudomonadati</taxon>
        <taxon>Pseudomonadota</taxon>
        <taxon>Alphaproteobacteria</taxon>
        <taxon>Hyphomonadales</taxon>
        <taxon>Hyphomonadaceae</taxon>
        <taxon>Ponticaulis</taxon>
    </lineage>
</organism>